<name>A0A6B2JZA3_9RHOB</name>
<dbReference type="InterPro" id="IPR038765">
    <property type="entry name" value="Papain-like_cys_pep_sf"/>
</dbReference>
<protein>
    <submittedName>
        <fullName evidence="2">Transglutaminase family protein</fullName>
    </submittedName>
</protein>
<dbReference type="Gene3D" id="3.10.620.30">
    <property type="match status" value="1"/>
</dbReference>
<sequence>MLYDVTLRIAYNYDSPATGGRHLLRMIPADVPGQRLIAAGLEISPRPSERLERKDFFNNRVTELAFDAPLAKVAFTLRARIERQAQAARLDASPSLPRLAAELAAQPQLTAASPHHFLPPSPRLGAAPKAIAAFAAEAAADAASAGEAVAAVSRALHGHMTFEAGATHVGTTFEEAFEGRRGVCQDYTHIMIAMLRSLGIPAGYVSGFLRTEPPEGQPRLEGADAMHAWVRAWCGAATGWVEIDPTNDMAVGGDHLTVAIGRDYSDVAPVRGAIRLSGAHGSSQAVDVIPVE</sequence>
<keyword evidence="3" id="KW-1185">Reference proteome</keyword>
<evidence type="ECO:0000313" key="2">
    <source>
        <dbReference type="EMBL" id="NDV00702.1"/>
    </source>
</evidence>
<evidence type="ECO:0000259" key="1">
    <source>
        <dbReference type="SMART" id="SM00460"/>
    </source>
</evidence>
<gene>
    <name evidence="2" type="ORF">GZA08_06935</name>
</gene>
<dbReference type="PANTHER" id="PTHR33490">
    <property type="entry name" value="BLR5614 PROTEIN-RELATED"/>
    <property type="match status" value="1"/>
</dbReference>
<dbReference type="InterPro" id="IPR013589">
    <property type="entry name" value="Bac_transglu_N"/>
</dbReference>
<dbReference type="RefSeq" id="WP_163891441.1">
    <property type="nucleotide sequence ID" value="NZ_JAAFYS010000002.1"/>
</dbReference>
<dbReference type="Pfam" id="PF01841">
    <property type="entry name" value="Transglut_core"/>
    <property type="match status" value="1"/>
</dbReference>
<feature type="domain" description="Transglutaminase-like" evidence="1">
    <location>
        <begin position="176"/>
        <end position="247"/>
    </location>
</feature>
<proteinExistence type="predicted"/>
<evidence type="ECO:0000313" key="3">
    <source>
        <dbReference type="Proteomes" id="UP000474757"/>
    </source>
</evidence>
<reference evidence="2 3" key="1">
    <citation type="submission" date="2020-02" db="EMBL/GenBank/DDBJ databases">
        <title>Pseudoroseicyclus tamarix, sp. nov., isolated from offshore sediment of a Tamarix chinensis forest.</title>
        <authorList>
            <person name="Gai Y."/>
        </authorList>
    </citation>
    <scope>NUCLEOTIDE SEQUENCE [LARGE SCALE GENOMIC DNA]</scope>
    <source>
        <strain evidence="2 3">CLL3-39</strain>
    </source>
</reference>
<accession>A0A6B2JZA3</accession>
<dbReference type="SUPFAM" id="SSF54001">
    <property type="entry name" value="Cysteine proteinases"/>
    <property type="match status" value="1"/>
</dbReference>
<dbReference type="EMBL" id="JAAGAB010000002">
    <property type="protein sequence ID" value="NDV00702.1"/>
    <property type="molecule type" value="Genomic_DNA"/>
</dbReference>
<dbReference type="Pfam" id="PF08379">
    <property type="entry name" value="Bact_transglu_N"/>
    <property type="match status" value="1"/>
</dbReference>
<dbReference type="AlphaFoldDB" id="A0A6B2JZA3"/>
<comment type="caution">
    <text evidence="2">The sequence shown here is derived from an EMBL/GenBank/DDBJ whole genome shotgun (WGS) entry which is preliminary data.</text>
</comment>
<dbReference type="SMART" id="SM00460">
    <property type="entry name" value="TGc"/>
    <property type="match status" value="1"/>
</dbReference>
<dbReference type="PANTHER" id="PTHR33490:SF7">
    <property type="entry name" value="BLR2979 PROTEIN"/>
    <property type="match status" value="1"/>
</dbReference>
<organism evidence="2 3">
    <name type="scientific">Pseudoroseicyclus tamaricis</name>
    <dbReference type="NCBI Taxonomy" id="2705421"/>
    <lineage>
        <taxon>Bacteria</taxon>
        <taxon>Pseudomonadati</taxon>
        <taxon>Pseudomonadota</taxon>
        <taxon>Alphaproteobacteria</taxon>
        <taxon>Rhodobacterales</taxon>
        <taxon>Paracoccaceae</taxon>
        <taxon>Pseudoroseicyclus</taxon>
    </lineage>
</organism>
<dbReference type="InterPro" id="IPR002931">
    <property type="entry name" value="Transglutaminase-like"/>
</dbReference>
<dbReference type="Proteomes" id="UP000474757">
    <property type="component" value="Unassembled WGS sequence"/>
</dbReference>